<dbReference type="AlphaFoldDB" id="A0A0U1NZ29"/>
<dbReference type="Gene3D" id="3.30.420.150">
    <property type="entry name" value="Exopolyphosphatase. Domain 2"/>
    <property type="match status" value="1"/>
</dbReference>
<evidence type="ECO:0000313" key="5">
    <source>
        <dbReference type="Proteomes" id="UP000199087"/>
    </source>
</evidence>
<dbReference type="SUPFAM" id="SSF53067">
    <property type="entry name" value="Actin-like ATPase domain"/>
    <property type="match status" value="2"/>
</dbReference>
<dbReference type="Gene3D" id="1.10.3210.10">
    <property type="entry name" value="Hypothetical protein af1432"/>
    <property type="match status" value="1"/>
</dbReference>
<proteinExistence type="inferred from homology"/>
<dbReference type="InterPro" id="IPR050273">
    <property type="entry name" value="GppA/Ppx_hydrolase"/>
</dbReference>
<accession>A0A0U1NZ29</accession>
<dbReference type="Gene3D" id="3.30.420.40">
    <property type="match status" value="1"/>
</dbReference>
<evidence type="ECO:0000259" key="2">
    <source>
        <dbReference type="Pfam" id="PF02541"/>
    </source>
</evidence>
<dbReference type="EMBL" id="CVRB01000003">
    <property type="protein sequence ID" value="CRK83237.1"/>
    <property type="molecule type" value="Genomic_DNA"/>
</dbReference>
<organism evidence="4 5">
    <name type="scientific">Neobacillus massiliamazoniensis</name>
    <dbReference type="NCBI Taxonomy" id="1499688"/>
    <lineage>
        <taxon>Bacteria</taxon>
        <taxon>Bacillati</taxon>
        <taxon>Bacillota</taxon>
        <taxon>Bacilli</taxon>
        <taxon>Bacillales</taxon>
        <taxon>Bacillaceae</taxon>
        <taxon>Neobacillus</taxon>
    </lineage>
</organism>
<dbReference type="Pfam" id="PF21447">
    <property type="entry name" value="Ppx-GppA_III"/>
    <property type="match status" value="1"/>
</dbReference>
<dbReference type="STRING" id="1499688.BN000_03197"/>
<evidence type="ECO:0000259" key="3">
    <source>
        <dbReference type="Pfam" id="PF21447"/>
    </source>
</evidence>
<evidence type="ECO:0000256" key="1">
    <source>
        <dbReference type="ARBA" id="ARBA00007125"/>
    </source>
</evidence>
<keyword evidence="5" id="KW-1185">Reference proteome</keyword>
<dbReference type="InterPro" id="IPR048950">
    <property type="entry name" value="Ppx_GppA_C"/>
</dbReference>
<feature type="domain" description="Ppx/GppA phosphatase N-terminal" evidence="2">
    <location>
        <begin position="38"/>
        <end position="305"/>
    </location>
</feature>
<dbReference type="CDD" id="cd24052">
    <property type="entry name" value="ASKHA_NBD_HpPPX-GppA-like"/>
    <property type="match status" value="1"/>
</dbReference>
<evidence type="ECO:0000313" key="4">
    <source>
        <dbReference type="EMBL" id="CRK83237.1"/>
    </source>
</evidence>
<gene>
    <name evidence="4" type="ORF">BN000_03197</name>
</gene>
<dbReference type="PANTHER" id="PTHR30005">
    <property type="entry name" value="EXOPOLYPHOSPHATASE"/>
    <property type="match status" value="1"/>
</dbReference>
<name>A0A0U1NZ29_9BACI</name>
<dbReference type="SUPFAM" id="SSF109604">
    <property type="entry name" value="HD-domain/PDEase-like"/>
    <property type="match status" value="1"/>
</dbReference>
<comment type="similarity">
    <text evidence="1">Belongs to the GppA/Ppx family.</text>
</comment>
<dbReference type="PANTHER" id="PTHR30005:SF0">
    <property type="entry name" value="RETROGRADE REGULATION PROTEIN 2"/>
    <property type="match status" value="1"/>
</dbReference>
<dbReference type="OrthoDB" id="9807195at2"/>
<dbReference type="InterPro" id="IPR003695">
    <property type="entry name" value="Ppx_GppA_N"/>
</dbReference>
<dbReference type="Proteomes" id="UP000199087">
    <property type="component" value="Unassembled WGS sequence"/>
</dbReference>
<dbReference type="GO" id="GO:0006357">
    <property type="term" value="P:regulation of transcription by RNA polymerase II"/>
    <property type="evidence" value="ECO:0007669"/>
    <property type="project" value="TreeGrafter"/>
</dbReference>
<dbReference type="Pfam" id="PF02541">
    <property type="entry name" value="Ppx-GppA"/>
    <property type="match status" value="1"/>
</dbReference>
<dbReference type="InterPro" id="IPR043129">
    <property type="entry name" value="ATPase_NBD"/>
</dbReference>
<dbReference type="RefSeq" id="WP_090635527.1">
    <property type="nucleotide sequence ID" value="NZ_CVRB01000003.1"/>
</dbReference>
<sequence length="512" mass="58620">MQNANRKLAIIDIGSNTIRLVIYWKNKFGKYKEEENIKSVARLRHYLVDNGNLHDQGISILVNCLKGFKEIIEFHKVEVVKCVATATIRQALNKEDVLDIVKEQTGFKIDILSEKEEAYYGYFAVIQTTPITEGVTIDMGGGSTEITYFQNRELKYSHSFPFGVVSLKEQFIKGDTISFEEKESLIKYIQESLQQLPWLKNLQVPIIAIGGSARTVAQIDQNLKKYPLAGIHQYTMSTRDLKEILDMVERLNPLQIEKLEGVSKDRADIILPALEVFFTISEYVRTEKFMFSKKGLREGIYLKEYEKNREITEIEVIVSSNIQELVHDYGISAQHSNHVAQLAKQIYTQLEIVRGLQLSSEIKKMIDLSSRLYYVGQIVDSDVSSQHTFYYLANTSIDGLEHKDRLKLALIASFKNKALLKQYSAPFENWFTRAELQEIRIAGAITKIASALDASKRGVIKDVSIQNEFQNNKLIFTIDGSGNLFAEKYQAEKQLRHLEKAIKKNIQLVFIH</sequence>
<feature type="domain" description="Ppx/GppA phosphatase C-terminal" evidence="3">
    <location>
        <begin position="320"/>
        <end position="476"/>
    </location>
</feature>
<reference evidence="5" key="1">
    <citation type="submission" date="2015-05" db="EMBL/GenBank/DDBJ databases">
        <authorList>
            <person name="Urmite Genomes"/>
        </authorList>
    </citation>
    <scope>NUCLEOTIDE SEQUENCE [LARGE SCALE GENOMIC DNA]</scope>
    <source>
        <strain evidence="5">LF1</strain>
    </source>
</reference>
<protein>
    <submittedName>
        <fullName evidence="4">Ppx/GppA phosphatase</fullName>
    </submittedName>
</protein>